<accession>C6M9G1</accession>
<keyword evidence="2" id="KW-1185">Reference proteome</keyword>
<reference evidence="1" key="1">
    <citation type="submission" date="2009-07" db="EMBL/GenBank/DDBJ databases">
        <authorList>
            <person name="Weinstock G."/>
            <person name="Sodergren E."/>
            <person name="Clifton S."/>
            <person name="Fulton L."/>
            <person name="Fulton B."/>
            <person name="Courtney L."/>
            <person name="Fronick C."/>
            <person name="Harrison M."/>
            <person name="Strong C."/>
            <person name="Farmer C."/>
            <person name="Delahaunty K."/>
            <person name="Markovic C."/>
            <person name="Hall O."/>
            <person name="Minx P."/>
            <person name="Tomlinson C."/>
            <person name="Mitreva M."/>
            <person name="Nelson J."/>
            <person name="Hou S."/>
            <person name="Wollam A."/>
            <person name="Pepin K.H."/>
            <person name="Johnson M."/>
            <person name="Bhonagiri V."/>
            <person name="Nash W.E."/>
            <person name="Warren W."/>
            <person name="Chinwalla A."/>
            <person name="Mardis E.R."/>
            <person name="Wilson R.K."/>
        </authorList>
    </citation>
    <scope>NUCLEOTIDE SEQUENCE [LARGE SCALE GENOMIC DNA]</scope>
    <source>
        <strain evidence="1">ATCC 29256</strain>
    </source>
</reference>
<dbReference type="Proteomes" id="UP000005365">
    <property type="component" value="Unassembled WGS sequence"/>
</dbReference>
<dbReference type="EMBL" id="ACKO02000028">
    <property type="protein sequence ID" value="EET43035.1"/>
    <property type="molecule type" value="Genomic_DNA"/>
</dbReference>
<proteinExistence type="predicted"/>
<name>C6M9G1_NEISI</name>
<protein>
    <submittedName>
        <fullName evidence="1">Uncharacterized protein</fullName>
    </submittedName>
</protein>
<gene>
    <name evidence="1" type="ORF">NEISICOT_03180</name>
</gene>
<sequence>MFMKKINNIFIGRNLCLPNNFLIPNYDTFLFFDFGLGMESEFLEYFSDLLDLGGFNKQVNVFDYDFNIIVENWTLKHDNLLKYIKRIIGYVDINDDNGIIMADTDLNWVAVQDIPINWGVFAFQSSKKESIRLFHMMDRDWFVDIERFKAMDKSLIREFGEEFINVLLSNYGNIRSKP</sequence>
<dbReference type="eggNOG" id="ENOG502ZEN0">
    <property type="taxonomic scope" value="Bacteria"/>
</dbReference>
<evidence type="ECO:0000313" key="2">
    <source>
        <dbReference type="Proteomes" id="UP000005365"/>
    </source>
</evidence>
<comment type="caution">
    <text evidence="1">The sequence shown here is derived from an EMBL/GenBank/DDBJ whole genome shotgun (WGS) entry which is preliminary data.</text>
</comment>
<evidence type="ECO:0000313" key="1">
    <source>
        <dbReference type="EMBL" id="EET43035.1"/>
    </source>
</evidence>
<dbReference type="AlphaFoldDB" id="C6M9G1"/>
<organism evidence="1 2">
    <name type="scientific">Neisseria sicca ATCC 29256</name>
    <dbReference type="NCBI Taxonomy" id="547045"/>
    <lineage>
        <taxon>Bacteria</taxon>
        <taxon>Pseudomonadati</taxon>
        <taxon>Pseudomonadota</taxon>
        <taxon>Betaproteobacteria</taxon>
        <taxon>Neisseriales</taxon>
        <taxon>Neisseriaceae</taxon>
        <taxon>Neisseria</taxon>
    </lineage>
</organism>